<evidence type="ECO:0000313" key="4">
    <source>
        <dbReference type="Proteomes" id="UP000038009"/>
    </source>
</evidence>
<gene>
    <name evidence="3" type="ORF">ABL78_2199</name>
</gene>
<accession>A0A0N0P7F6</accession>
<comment type="similarity">
    <text evidence="1">Belongs to the eukaryotic initiation factor 4E family.</text>
</comment>
<sequence>MASLKADAPTYVPSFLMKKSTAPAAASRPPAPAPAPVVQATPTPPPAQPAPAASPQPPPAPAIVKSKISVTRTGVNTTSPMPSSHMLPTHPVSPGGVYKTMDESMLYPPPSPASLLLSERSPAVLARSVPARMSPYVAPRHNMNPNAMEFVPGRRNTADGGLEALPTSTADMELTKAPPAATVTAAAGKLTPPATVRRSAQNSPAIQPARLDTKSALEIAEISKRSGLCVTATAYVPQRTLARVVLSKPSPLTLIPSEDPEKDNIEMMLDDLWCLFYLPISWGESIKQEDYNPTLVFRIDSIPTFWKVLNNIPAPSVLGLSTLYLFRDGIDPKWEDASNRDGGIVKVKVTSAQVDEAWELLLCRTIGDSWSQMVRETVNGVVLKVRERAYYLELWVTKDSMELQRDLAALWQPILGASFVTTYLTHAVMQERSVAAAAAAAEKQKKNRRRY</sequence>
<dbReference type="PANTHER" id="PTHR11960:SF18">
    <property type="entry name" value="EUKARYOTIC TRANSLATION INITIATION FACTOR 4E HOMOLOGOUS PROTEIN, ISOFORM B"/>
    <property type="match status" value="1"/>
</dbReference>
<comment type="caution">
    <text evidence="3">The sequence shown here is derived from an EMBL/GenBank/DDBJ whole genome shotgun (WGS) entry which is preliminary data.</text>
</comment>
<dbReference type="InterPro" id="IPR001040">
    <property type="entry name" value="TIF_eIF_4E"/>
</dbReference>
<dbReference type="Proteomes" id="UP000038009">
    <property type="component" value="Unassembled WGS sequence"/>
</dbReference>
<protein>
    <submittedName>
        <fullName evidence="3">Putative Eukaryotic translation initiation factor 4E</fullName>
    </submittedName>
</protein>
<feature type="region of interest" description="Disordered" evidence="2">
    <location>
        <begin position="20"/>
        <end position="62"/>
    </location>
</feature>
<dbReference type="VEuPathDB" id="TriTrypDB:Lsey_0042_0460"/>
<dbReference type="Pfam" id="PF01652">
    <property type="entry name" value="IF4E"/>
    <property type="match status" value="1"/>
</dbReference>
<proteinExistence type="inferred from homology"/>
<feature type="compositionally biased region" description="Pro residues" evidence="2">
    <location>
        <begin position="42"/>
        <end position="61"/>
    </location>
</feature>
<evidence type="ECO:0000256" key="2">
    <source>
        <dbReference type="SAM" id="MobiDB-lite"/>
    </source>
</evidence>
<dbReference type="AlphaFoldDB" id="A0A0N0P7F6"/>
<keyword evidence="1 3" id="KW-0396">Initiation factor</keyword>
<dbReference type="OMA" id="WEDAANN"/>
<name>A0A0N0P7F6_LEPSE</name>
<dbReference type="InterPro" id="IPR023398">
    <property type="entry name" value="TIF_eIF4e-like"/>
</dbReference>
<keyword evidence="1" id="KW-0694">RNA-binding</keyword>
<dbReference type="GO" id="GO:0016281">
    <property type="term" value="C:eukaryotic translation initiation factor 4F complex"/>
    <property type="evidence" value="ECO:0007669"/>
    <property type="project" value="TreeGrafter"/>
</dbReference>
<dbReference type="PANTHER" id="PTHR11960">
    <property type="entry name" value="EUKARYOTIC TRANSLATION INITIATION FACTOR 4E RELATED"/>
    <property type="match status" value="1"/>
</dbReference>
<dbReference type="EMBL" id="LJSK01000042">
    <property type="protein sequence ID" value="KPI88739.1"/>
    <property type="molecule type" value="Genomic_DNA"/>
</dbReference>
<dbReference type="Gene3D" id="3.30.760.10">
    <property type="entry name" value="RNA Cap, Translation Initiation Factor Eif4e"/>
    <property type="match status" value="1"/>
</dbReference>
<dbReference type="FunFam" id="3.30.760.10:FF:000020">
    <property type="entry name" value="Eukaryotic translation initiation factor 4E, putative"/>
    <property type="match status" value="1"/>
</dbReference>
<dbReference type="GO" id="GO:0003743">
    <property type="term" value="F:translation initiation factor activity"/>
    <property type="evidence" value="ECO:0007669"/>
    <property type="project" value="UniProtKB-KW"/>
</dbReference>
<dbReference type="OrthoDB" id="590761at2759"/>
<dbReference type="GO" id="GO:0000340">
    <property type="term" value="F:RNA 7-methylguanosine cap binding"/>
    <property type="evidence" value="ECO:0007669"/>
    <property type="project" value="TreeGrafter"/>
</dbReference>
<organism evidence="3 4">
    <name type="scientific">Leptomonas seymouri</name>
    <dbReference type="NCBI Taxonomy" id="5684"/>
    <lineage>
        <taxon>Eukaryota</taxon>
        <taxon>Discoba</taxon>
        <taxon>Euglenozoa</taxon>
        <taxon>Kinetoplastea</taxon>
        <taxon>Metakinetoplastina</taxon>
        <taxon>Trypanosomatida</taxon>
        <taxon>Trypanosomatidae</taxon>
        <taxon>Leishmaniinae</taxon>
        <taxon>Leptomonas</taxon>
    </lineage>
</organism>
<keyword evidence="1" id="KW-0648">Protein biosynthesis</keyword>
<evidence type="ECO:0000313" key="3">
    <source>
        <dbReference type="EMBL" id="KPI88739.1"/>
    </source>
</evidence>
<evidence type="ECO:0000256" key="1">
    <source>
        <dbReference type="RuleBase" id="RU004374"/>
    </source>
</evidence>
<dbReference type="SUPFAM" id="SSF55418">
    <property type="entry name" value="eIF4e-like"/>
    <property type="match status" value="1"/>
</dbReference>
<reference evidence="3 4" key="1">
    <citation type="journal article" date="2015" name="PLoS Pathog.">
        <title>Leptomonas seymouri: Adaptations to the Dixenous Life Cycle Analyzed by Genome Sequencing, Transcriptome Profiling and Co-infection with Leishmania donovani.</title>
        <authorList>
            <person name="Kraeva N."/>
            <person name="Butenko A."/>
            <person name="Hlavacova J."/>
            <person name="Kostygov A."/>
            <person name="Myskova J."/>
            <person name="Grybchuk D."/>
            <person name="Lestinova T."/>
            <person name="Votypka J."/>
            <person name="Volf P."/>
            <person name="Opperdoes F."/>
            <person name="Flegontov P."/>
            <person name="Lukes J."/>
            <person name="Yurchenko V."/>
        </authorList>
    </citation>
    <scope>NUCLEOTIDE SEQUENCE [LARGE SCALE GENOMIC DNA]</scope>
    <source>
        <strain evidence="3 4">ATCC 30220</strain>
    </source>
</reference>
<keyword evidence="4" id="KW-1185">Reference proteome</keyword>